<proteinExistence type="predicted"/>
<evidence type="ECO:0000256" key="1">
    <source>
        <dbReference type="SAM" id="SignalP"/>
    </source>
</evidence>
<gene>
    <name evidence="3" type="ORF">g.22299</name>
</gene>
<sequence length="135" mass="15045">MKIIFIILLIFGHGLVAEPEVEDADLMDNFPLDFQEDGDMTTEDMTEDTTELYPLMDLSEEDFQSEENKQELLKKVMMAAMSRPGARQRLAQVMPILRTMSAPQRLALAGLVTSQLMAPAGATPPPPNMTKDNMT</sequence>
<evidence type="ECO:0000313" key="3">
    <source>
        <dbReference type="EMBL" id="JAS16716.1"/>
    </source>
</evidence>
<dbReference type="AlphaFoldDB" id="A0A1B6CT73"/>
<dbReference type="InterPro" id="IPR056200">
    <property type="entry name" value="NT_N"/>
</dbReference>
<dbReference type="Pfam" id="PF24103">
    <property type="entry name" value="NT_N"/>
    <property type="match status" value="1"/>
</dbReference>
<reference evidence="3" key="1">
    <citation type="submission" date="2015-12" db="EMBL/GenBank/DDBJ databases">
        <title>De novo transcriptome assembly of four potential Pierce s Disease insect vectors from Arizona vineyards.</title>
        <authorList>
            <person name="Tassone E.E."/>
        </authorList>
    </citation>
    <scope>NUCLEOTIDE SEQUENCE</scope>
</reference>
<dbReference type="EMBL" id="GEDC01020582">
    <property type="protein sequence ID" value="JAS16716.1"/>
    <property type="molecule type" value="Transcribed_RNA"/>
</dbReference>
<name>A0A1B6CT73_9HEMI</name>
<accession>A0A1B6CT73</accession>
<feature type="chain" id="PRO_5008580640" description="Neurotrophin 1 N-terminal domain-containing protein" evidence="1">
    <location>
        <begin position="18"/>
        <end position="135"/>
    </location>
</feature>
<organism evidence="3">
    <name type="scientific">Clastoptera arizonana</name>
    <name type="common">Arizona spittle bug</name>
    <dbReference type="NCBI Taxonomy" id="38151"/>
    <lineage>
        <taxon>Eukaryota</taxon>
        <taxon>Metazoa</taxon>
        <taxon>Ecdysozoa</taxon>
        <taxon>Arthropoda</taxon>
        <taxon>Hexapoda</taxon>
        <taxon>Insecta</taxon>
        <taxon>Pterygota</taxon>
        <taxon>Neoptera</taxon>
        <taxon>Paraneoptera</taxon>
        <taxon>Hemiptera</taxon>
        <taxon>Auchenorrhyncha</taxon>
        <taxon>Cercopoidea</taxon>
        <taxon>Clastopteridae</taxon>
        <taxon>Clastoptera</taxon>
    </lineage>
</organism>
<feature type="domain" description="Neurotrophin 1 N-terminal" evidence="2">
    <location>
        <begin position="68"/>
        <end position="128"/>
    </location>
</feature>
<evidence type="ECO:0000259" key="2">
    <source>
        <dbReference type="Pfam" id="PF24103"/>
    </source>
</evidence>
<feature type="signal peptide" evidence="1">
    <location>
        <begin position="1"/>
        <end position="17"/>
    </location>
</feature>
<feature type="non-terminal residue" evidence="3">
    <location>
        <position position="135"/>
    </location>
</feature>
<keyword evidence="1" id="KW-0732">Signal</keyword>
<protein>
    <recommendedName>
        <fullName evidence="2">Neurotrophin 1 N-terminal domain-containing protein</fullName>
    </recommendedName>
</protein>